<sequence>MPQPANFSLFRSRTFTTLPPSRVRLVPKVRTPNRHANGKAFQNSVSSSGRSDRRYDTGCRTRTQYPVSRRQDSRNAGDEQPQGQPSQAQSTLAPRRYAFALPGQLLAEVTMTEDDLAAMTSFCRSLAHPLAEQCAALILRYLDTSLQDLLSFCMPVLSYVVLRSSTQPDSPPRQRATLPTPPTKFDIFSFTPSTA</sequence>
<feature type="compositionally biased region" description="Polar residues" evidence="1">
    <location>
        <begin position="40"/>
        <end position="49"/>
    </location>
</feature>
<gene>
    <name evidence="2" type="ORF">BT67DRAFT_93677</name>
</gene>
<evidence type="ECO:0000256" key="1">
    <source>
        <dbReference type="SAM" id="MobiDB-lite"/>
    </source>
</evidence>
<reference evidence="2" key="2">
    <citation type="submission" date="2023-05" db="EMBL/GenBank/DDBJ databases">
        <authorList>
            <consortium name="Lawrence Berkeley National Laboratory"/>
            <person name="Steindorff A."/>
            <person name="Hensen N."/>
            <person name="Bonometti L."/>
            <person name="Westerberg I."/>
            <person name="Brannstrom I.O."/>
            <person name="Guillou S."/>
            <person name="Cros-Aarteil S."/>
            <person name="Calhoun S."/>
            <person name="Haridas S."/>
            <person name="Kuo A."/>
            <person name="Mondo S."/>
            <person name="Pangilinan J."/>
            <person name="Riley R."/>
            <person name="Labutti K."/>
            <person name="Andreopoulos B."/>
            <person name="Lipzen A."/>
            <person name="Chen C."/>
            <person name="Yanf M."/>
            <person name="Daum C."/>
            <person name="Ng V."/>
            <person name="Clum A."/>
            <person name="Ohm R."/>
            <person name="Martin F."/>
            <person name="Silar P."/>
            <person name="Natvig D."/>
            <person name="Lalanne C."/>
            <person name="Gautier V."/>
            <person name="Ament-Velasquez S.L."/>
            <person name="Kruys A."/>
            <person name="Hutchinson M.I."/>
            <person name="Powell A.J."/>
            <person name="Barry K."/>
            <person name="Miller A.N."/>
            <person name="Grigoriev I.V."/>
            <person name="Debuchy R."/>
            <person name="Gladieux P."/>
            <person name="Thoren M.H."/>
            <person name="Johannesson H."/>
        </authorList>
    </citation>
    <scope>NUCLEOTIDE SEQUENCE</scope>
    <source>
        <strain evidence="2">CBS 123565</strain>
    </source>
</reference>
<feature type="compositionally biased region" description="Polar residues" evidence="1">
    <location>
        <begin position="81"/>
        <end position="92"/>
    </location>
</feature>
<feature type="region of interest" description="Disordered" evidence="1">
    <location>
        <begin position="164"/>
        <end position="183"/>
    </location>
</feature>
<organism evidence="2 3">
    <name type="scientific">Trichocladium antarcticum</name>
    <dbReference type="NCBI Taxonomy" id="1450529"/>
    <lineage>
        <taxon>Eukaryota</taxon>
        <taxon>Fungi</taxon>
        <taxon>Dikarya</taxon>
        <taxon>Ascomycota</taxon>
        <taxon>Pezizomycotina</taxon>
        <taxon>Sordariomycetes</taxon>
        <taxon>Sordariomycetidae</taxon>
        <taxon>Sordariales</taxon>
        <taxon>Chaetomiaceae</taxon>
        <taxon>Trichocladium</taxon>
    </lineage>
</organism>
<protein>
    <submittedName>
        <fullName evidence="2">Uncharacterized protein</fullName>
    </submittedName>
</protein>
<name>A0AAN6UGH9_9PEZI</name>
<dbReference type="AlphaFoldDB" id="A0AAN6UGH9"/>
<accession>A0AAN6UGH9</accession>
<dbReference type="EMBL" id="MU853419">
    <property type="protein sequence ID" value="KAK4132206.1"/>
    <property type="molecule type" value="Genomic_DNA"/>
</dbReference>
<reference evidence="2" key="1">
    <citation type="journal article" date="2023" name="Mol. Phylogenet. Evol.">
        <title>Genome-scale phylogeny and comparative genomics of the fungal order Sordariales.</title>
        <authorList>
            <person name="Hensen N."/>
            <person name="Bonometti L."/>
            <person name="Westerberg I."/>
            <person name="Brannstrom I.O."/>
            <person name="Guillou S."/>
            <person name="Cros-Aarteil S."/>
            <person name="Calhoun S."/>
            <person name="Haridas S."/>
            <person name="Kuo A."/>
            <person name="Mondo S."/>
            <person name="Pangilinan J."/>
            <person name="Riley R."/>
            <person name="LaButti K."/>
            <person name="Andreopoulos B."/>
            <person name="Lipzen A."/>
            <person name="Chen C."/>
            <person name="Yan M."/>
            <person name="Daum C."/>
            <person name="Ng V."/>
            <person name="Clum A."/>
            <person name="Steindorff A."/>
            <person name="Ohm R.A."/>
            <person name="Martin F."/>
            <person name="Silar P."/>
            <person name="Natvig D.O."/>
            <person name="Lalanne C."/>
            <person name="Gautier V."/>
            <person name="Ament-Velasquez S.L."/>
            <person name="Kruys A."/>
            <person name="Hutchinson M.I."/>
            <person name="Powell A.J."/>
            <person name="Barry K."/>
            <person name="Miller A.N."/>
            <person name="Grigoriev I.V."/>
            <person name="Debuchy R."/>
            <person name="Gladieux P."/>
            <person name="Hiltunen Thoren M."/>
            <person name="Johannesson H."/>
        </authorList>
    </citation>
    <scope>NUCLEOTIDE SEQUENCE</scope>
    <source>
        <strain evidence="2">CBS 123565</strain>
    </source>
</reference>
<comment type="caution">
    <text evidence="2">The sequence shown here is derived from an EMBL/GenBank/DDBJ whole genome shotgun (WGS) entry which is preliminary data.</text>
</comment>
<evidence type="ECO:0000313" key="2">
    <source>
        <dbReference type="EMBL" id="KAK4132206.1"/>
    </source>
</evidence>
<dbReference type="Proteomes" id="UP001304895">
    <property type="component" value="Unassembled WGS sequence"/>
</dbReference>
<evidence type="ECO:0000313" key="3">
    <source>
        <dbReference type="Proteomes" id="UP001304895"/>
    </source>
</evidence>
<keyword evidence="3" id="KW-1185">Reference proteome</keyword>
<proteinExistence type="predicted"/>
<feature type="region of interest" description="Disordered" evidence="1">
    <location>
        <begin position="29"/>
        <end position="92"/>
    </location>
</feature>
<feature type="compositionally biased region" description="Basic and acidic residues" evidence="1">
    <location>
        <begin position="50"/>
        <end position="59"/>
    </location>
</feature>